<protein>
    <submittedName>
        <fullName evidence="4">Glycosyl transferase family 1</fullName>
    </submittedName>
</protein>
<dbReference type="Proteomes" id="UP001143509">
    <property type="component" value="Unassembled WGS sequence"/>
</dbReference>
<organism evidence="4 5">
    <name type="scientific">Brevundimonas intermedia</name>
    <dbReference type="NCBI Taxonomy" id="74315"/>
    <lineage>
        <taxon>Bacteria</taxon>
        <taxon>Pseudomonadati</taxon>
        <taxon>Pseudomonadota</taxon>
        <taxon>Alphaproteobacteria</taxon>
        <taxon>Caulobacterales</taxon>
        <taxon>Caulobacteraceae</taxon>
        <taxon>Brevundimonas</taxon>
    </lineage>
</organism>
<evidence type="ECO:0000256" key="1">
    <source>
        <dbReference type="ARBA" id="ARBA00022676"/>
    </source>
</evidence>
<dbReference type="SUPFAM" id="SSF53756">
    <property type="entry name" value="UDP-Glycosyltransferase/glycogen phosphorylase"/>
    <property type="match status" value="1"/>
</dbReference>
<dbReference type="PANTHER" id="PTHR12526">
    <property type="entry name" value="GLYCOSYLTRANSFERASE"/>
    <property type="match status" value="1"/>
</dbReference>
<reference evidence="4" key="2">
    <citation type="submission" date="2023-01" db="EMBL/GenBank/DDBJ databases">
        <authorList>
            <person name="Sun Q."/>
            <person name="Evtushenko L."/>
        </authorList>
    </citation>
    <scope>NUCLEOTIDE SEQUENCE</scope>
    <source>
        <strain evidence="4">VKM B-1499</strain>
    </source>
</reference>
<evidence type="ECO:0000313" key="4">
    <source>
        <dbReference type="EMBL" id="GLK49323.1"/>
    </source>
</evidence>
<keyword evidence="5" id="KW-1185">Reference proteome</keyword>
<gene>
    <name evidence="4" type="ORF">GCM10017620_22960</name>
</gene>
<evidence type="ECO:0000313" key="5">
    <source>
        <dbReference type="Proteomes" id="UP001143509"/>
    </source>
</evidence>
<dbReference type="PANTHER" id="PTHR12526:SF510">
    <property type="entry name" value="D-INOSITOL 3-PHOSPHATE GLYCOSYLTRANSFERASE"/>
    <property type="match status" value="1"/>
</dbReference>
<dbReference type="RefSeq" id="WP_271165517.1">
    <property type="nucleotide sequence ID" value="NZ_BSFD01000008.1"/>
</dbReference>
<dbReference type="GO" id="GO:0016740">
    <property type="term" value="F:transferase activity"/>
    <property type="evidence" value="ECO:0007669"/>
    <property type="project" value="UniProtKB-KW"/>
</dbReference>
<dbReference type="Pfam" id="PF00534">
    <property type="entry name" value="Glycos_transf_1"/>
    <property type="match status" value="1"/>
</dbReference>
<dbReference type="CDD" id="cd03801">
    <property type="entry name" value="GT4_PimA-like"/>
    <property type="match status" value="1"/>
</dbReference>
<dbReference type="EMBL" id="BSFD01000008">
    <property type="protein sequence ID" value="GLK49323.1"/>
    <property type="molecule type" value="Genomic_DNA"/>
</dbReference>
<dbReference type="Gene3D" id="3.40.50.2000">
    <property type="entry name" value="Glycogen Phosphorylase B"/>
    <property type="match status" value="2"/>
</dbReference>
<evidence type="ECO:0000259" key="3">
    <source>
        <dbReference type="Pfam" id="PF00534"/>
    </source>
</evidence>
<name>A0ABQ5TAA9_9CAUL</name>
<dbReference type="InterPro" id="IPR001296">
    <property type="entry name" value="Glyco_trans_1"/>
</dbReference>
<comment type="caution">
    <text evidence="4">The sequence shown here is derived from an EMBL/GenBank/DDBJ whole genome shotgun (WGS) entry which is preliminary data.</text>
</comment>
<proteinExistence type="predicted"/>
<evidence type="ECO:0000256" key="2">
    <source>
        <dbReference type="ARBA" id="ARBA00022679"/>
    </source>
</evidence>
<feature type="domain" description="Glycosyl transferase family 1" evidence="3">
    <location>
        <begin position="185"/>
        <end position="339"/>
    </location>
</feature>
<keyword evidence="2 4" id="KW-0808">Transferase</keyword>
<accession>A0ABQ5TAA9</accession>
<reference evidence="4" key="1">
    <citation type="journal article" date="2014" name="Int. J. Syst. Evol. Microbiol.">
        <title>Complete genome of a new Firmicutes species belonging to the dominant human colonic microbiota ('Ruminococcus bicirculans') reveals two chromosomes and a selective capacity to utilize plant glucans.</title>
        <authorList>
            <consortium name="NISC Comparative Sequencing Program"/>
            <person name="Wegmann U."/>
            <person name="Louis P."/>
            <person name="Goesmann A."/>
            <person name="Henrissat B."/>
            <person name="Duncan S.H."/>
            <person name="Flint H.J."/>
        </authorList>
    </citation>
    <scope>NUCLEOTIDE SEQUENCE</scope>
    <source>
        <strain evidence="4">VKM B-1499</strain>
    </source>
</reference>
<keyword evidence="1" id="KW-0328">Glycosyltransferase</keyword>
<sequence length="373" mass="41455">MKTIYAVHQGYELYGSDRSFIQCLEVLRANYPEADLQVLLPQEGPLSEMLTRQGFNFEIRDLWILRKSYGLGLIGRVLIMPAALWRAHKVFKAADLVYINTAVVADYLLMARLHRRKAVAHIREIPTGLAHRVVSALVRWSRATLFFNSQATADAFESAPGVQRAVIYNGFEGPAHAAPPQDRGDGKLRLLMLGRINDWKGQDLLVEAVSLLSEAQRRAVEIKVVGDAFEGQPYRRQLEAQIAASGLGDQVSIEGFVDDPSTLLQWSDVVVVPSRKPEPFGRVAIEGMAWARPVIAARHGGLVEIIEDERTGLLFAPNDPHSLSSAISKLIGDPDEIRRLALQGWQRYLDRFTQDAMATSVVQSLPRVDASRG</sequence>